<reference evidence="1 2" key="2">
    <citation type="journal article" date="2022" name="Mol. Ecol. Resour.">
        <title>The genomes of chicory, endive, great burdock and yacon provide insights into Asteraceae paleo-polyploidization history and plant inulin production.</title>
        <authorList>
            <person name="Fan W."/>
            <person name="Wang S."/>
            <person name="Wang H."/>
            <person name="Wang A."/>
            <person name="Jiang F."/>
            <person name="Liu H."/>
            <person name="Zhao H."/>
            <person name="Xu D."/>
            <person name="Zhang Y."/>
        </authorList>
    </citation>
    <scope>NUCLEOTIDE SEQUENCE [LARGE SCALE GENOMIC DNA]</scope>
    <source>
        <strain evidence="2">cv. Punajuju</strain>
        <tissue evidence="1">Leaves</tissue>
    </source>
</reference>
<organism evidence="1 2">
    <name type="scientific">Cichorium intybus</name>
    <name type="common">Chicory</name>
    <dbReference type="NCBI Taxonomy" id="13427"/>
    <lineage>
        <taxon>Eukaryota</taxon>
        <taxon>Viridiplantae</taxon>
        <taxon>Streptophyta</taxon>
        <taxon>Embryophyta</taxon>
        <taxon>Tracheophyta</taxon>
        <taxon>Spermatophyta</taxon>
        <taxon>Magnoliopsida</taxon>
        <taxon>eudicotyledons</taxon>
        <taxon>Gunneridae</taxon>
        <taxon>Pentapetalae</taxon>
        <taxon>asterids</taxon>
        <taxon>campanulids</taxon>
        <taxon>Asterales</taxon>
        <taxon>Asteraceae</taxon>
        <taxon>Cichorioideae</taxon>
        <taxon>Cichorieae</taxon>
        <taxon>Cichoriinae</taxon>
        <taxon>Cichorium</taxon>
    </lineage>
</organism>
<sequence length="472" mass="54276">MNEFTNASQQQTQANAKAIANMERQIAQLAEYQRRRDNGNLPSNTEVNPNHTQRAAKGTRECRGRLCTRKGMKEGRTEGQSIVATLKKKKKTPRSKKKQGTPSNPSINQLLWEELKDAPEATRILKEMCTLPKREKDPDSPYIIVTVGDMVIRNTLLDLGASVNILPGYLYDKYKNEELELTKTILQLAYQSMKVSRGKLNNVIVKVGDFFYLVDFLVMEYESLEDEPALILGRPFLATTGAIMDCKTGDLDITFGSRKRRLNMFGRPMTLPPGYDSQYVNSRPLMIPKMDGRRKKNENRDNESVDEEILWKAKGDPLASVDKLQLLEMIEMTEKKHQTYAKDARNRESKVFQILDAQQQWINQFPAALEETRRYQARLQGINTRVVQPAVYFDRAILTASGLWDQLLPFLHHTWTHLEVAFQFTCQGWDRLMVREDDIACKELMLEFFSTCIYEPASEEPKAHLIRFRLGG</sequence>
<dbReference type="Proteomes" id="UP001055811">
    <property type="component" value="Linkage Group LG04"/>
</dbReference>
<protein>
    <submittedName>
        <fullName evidence="1">Uncharacterized protein</fullName>
    </submittedName>
</protein>
<proteinExistence type="predicted"/>
<evidence type="ECO:0000313" key="1">
    <source>
        <dbReference type="EMBL" id="KAI3752080.1"/>
    </source>
</evidence>
<accession>A0ACB9E084</accession>
<keyword evidence="2" id="KW-1185">Reference proteome</keyword>
<evidence type="ECO:0000313" key="2">
    <source>
        <dbReference type="Proteomes" id="UP001055811"/>
    </source>
</evidence>
<reference evidence="2" key="1">
    <citation type="journal article" date="2022" name="Mol. Ecol. Resour.">
        <title>The genomes of chicory, endive, great burdock and yacon provide insights into Asteraceae palaeo-polyploidization history and plant inulin production.</title>
        <authorList>
            <person name="Fan W."/>
            <person name="Wang S."/>
            <person name="Wang H."/>
            <person name="Wang A."/>
            <person name="Jiang F."/>
            <person name="Liu H."/>
            <person name="Zhao H."/>
            <person name="Xu D."/>
            <person name="Zhang Y."/>
        </authorList>
    </citation>
    <scope>NUCLEOTIDE SEQUENCE [LARGE SCALE GENOMIC DNA]</scope>
    <source>
        <strain evidence="2">cv. Punajuju</strain>
    </source>
</reference>
<name>A0ACB9E084_CICIN</name>
<comment type="caution">
    <text evidence="1">The sequence shown here is derived from an EMBL/GenBank/DDBJ whole genome shotgun (WGS) entry which is preliminary data.</text>
</comment>
<dbReference type="EMBL" id="CM042012">
    <property type="protein sequence ID" value="KAI3752080.1"/>
    <property type="molecule type" value="Genomic_DNA"/>
</dbReference>
<gene>
    <name evidence="1" type="ORF">L2E82_23242</name>
</gene>